<reference evidence="1" key="2">
    <citation type="submission" date="2023-05" db="EMBL/GenBank/DDBJ databases">
        <authorList>
            <consortium name="Lawrence Berkeley National Laboratory"/>
            <person name="Steindorff A."/>
            <person name="Hensen N."/>
            <person name="Bonometti L."/>
            <person name="Westerberg I."/>
            <person name="Brannstrom I.O."/>
            <person name="Guillou S."/>
            <person name="Cros-Aarteil S."/>
            <person name="Calhoun S."/>
            <person name="Haridas S."/>
            <person name="Kuo A."/>
            <person name="Mondo S."/>
            <person name="Pangilinan J."/>
            <person name="Riley R."/>
            <person name="Labutti K."/>
            <person name="Andreopoulos B."/>
            <person name="Lipzen A."/>
            <person name="Chen C."/>
            <person name="Yanf M."/>
            <person name="Daum C."/>
            <person name="Ng V."/>
            <person name="Clum A."/>
            <person name="Ohm R."/>
            <person name="Martin F."/>
            <person name="Silar P."/>
            <person name="Natvig D."/>
            <person name="Lalanne C."/>
            <person name="Gautier V."/>
            <person name="Ament-Velasquez S.L."/>
            <person name="Kruys A."/>
            <person name="Hutchinson M.I."/>
            <person name="Powell A.J."/>
            <person name="Barry K."/>
            <person name="Miller A.N."/>
            <person name="Grigoriev I.V."/>
            <person name="Debuchy R."/>
            <person name="Gladieux P."/>
            <person name="Thoren M.H."/>
            <person name="Johannesson H."/>
        </authorList>
    </citation>
    <scope>NUCLEOTIDE SEQUENCE</scope>
    <source>
        <strain evidence="1">CBS 359.72</strain>
    </source>
</reference>
<dbReference type="Proteomes" id="UP001303647">
    <property type="component" value="Unassembled WGS sequence"/>
</dbReference>
<keyword evidence="2" id="KW-1185">Reference proteome</keyword>
<organism evidence="1 2">
    <name type="scientific">Corynascus novoguineensis</name>
    <dbReference type="NCBI Taxonomy" id="1126955"/>
    <lineage>
        <taxon>Eukaryota</taxon>
        <taxon>Fungi</taxon>
        <taxon>Dikarya</taxon>
        <taxon>Ascomycota</taxon>
        <taxon>Pezizomycotina</taxon>
        <taxon>Sordariomycetes</taxon>
        <taxon>Sordariomycetidae</taxon>
        <taxon>Sordariales</taxon>
        <taxon>Chaetomiaceae</taxon>
        <taxon>Corynascus</taxon>
    </lineage>
</organism>
<proteinExistence type="predicted"/>
<accession>A0AAN7HKA2</accession>
<reference evidence="1" key="1">
    <citation type="journal article" date="2023" name="Mol. Phylogenet. Evol.">
        <title>Genome-scale phylogeny and comparative genomics of the fungal order Sordariales.</title>
        <authorList>
            <person name="Hensen N."/>
            <person name="Bonometti L."/>
            <person name="Westerberg I."/>
            <person name="Brannstrom I.O."/>
            <person name="Guillou S."/>
            <person name="Cros-Aarteil S."/>
            <person name="Calhoun S."/>
            <person name="Haridas S."/>
            <person name="Kuo A."/>
            <person name="Mondo S."/>
            <person name="Pangilinan J."/>
            <person name="Riley R."/>
            <person name="LaButti K."/>
            <person name="Andreopoulos B."/>
            <person name="Lipzen A."/>
            <person name="Chen C."/>
            <person name="Yan M."/>
            <person name="Daum C."/>
            <person name="Ng V."/>
            <person name="Clum A."/>
            <person name="Steindorff A."/>
            <person name="Ohm R.A."/>
            <person name="Martin F."/>
            <person name="Silar P."/>
            <person name="Natvig D.O."/>
            <person name="Lalanne C."/>
            <person name="Gautier V."/>
            <person name="Ament-Velasquez S.L."/>
            <person name="Kruys A."/>
            <person name="Hutchinson M.I."/>
            <person name="Powell A.J."/>
            <person name="Barry K."/>
            <person name="Miller A.N."/>
            <person name="Grigoriev I.V."/>
            <person name="Debuchy R."/>
            <person name="Gladieux P."/>
            <person name="Hiltunen Thoren M."/>
            <person name="Johannesson H."/>
        </authorList>
    </citation>
    <scope>NUCLEOTIDE SEQUENCE</scope>
    <source>
        <strain evidence="1">CBS 359.72</strain>
    </source>
</reference>
<comment type="caution">
    <text evidence="1">The sequence shown here is derived from an EMBL/GenBank/DDBJ whole genome shotgun (WGS) entry which is preliminary data.</text>
</comment>
<gene>
    <name evidence="1" type="ORF">C7999DRAFT_18420</name>
</gene>
<evidence type="ECO:0000313" key="1">
    <source>
        <dbReference type="EMBL" id="KAK4243199.1"/>
    </source>
</evidence>
<dbReference type="AlphaFoldDB" id="A0AAN7HKA2"/>
<sequence>MKRLLRMLVSIFHRRGRYRRRYTPDDYTALFSESESLIQDASANDHHDYDDATTLYTNDDIEETRPRQDVASKVAYLLWRAENNDGALQIDVSKATGGRQWNCKMAEDCLDNIIEYVGQGRDGMGFAMRQALDKVTDIADEEFKFPRNHPQSVYGFVVIVSAGVLAELQGAWVLQLLGFGDFTEEEKMTGTRQANTREPEMSLFAARWIVEYKGYIPDGSISSYLCRIQSLKRAEMYHKVER</sequence>
<protein>
    <submittedName>
        <fullName evidence="1">ESX-4 secretion system protein EccC4</fullName>
    </submittedName>
</protein>
<dbReference type="EMBL" id="MU857851">
    <property type="protein sequence ID" value="KAK4243199.1"/>
    <property type="molecule type" value="Genomic_DNA"/>
</dbReference>
<name>A0AAN7HKA2_9PEZI</name>
<evidence type="ECO:0000313" key="2">
    <source>
        <dbReference type="Proteomes" id="UP001303647"/>
    </source>
</evidence>